<dbReference type="Proteomes" id="UP001497516">
    <property type="component" value="Chromosome 9"/>
</dbReference>
<gene>
    <name evidence="1" type="ORF">LTRI10_LOCUS52601</name>
</gene>
<accession>A0AAV2GSX4</accession>
<dbReference type="SUPFAM" id="SSF53807">
    <property type="entry name" value="Helical backbone' metal receptor"/>
    <property type="match status" value="1"/>
</dbReference>
<organism evidence="1 2">
    <name type="scientific">Linum trigynum</name>
    <dbReference type="NCBI Taxonomy" id="586398"/>
    <lineage>
        <taxon>Eukaryota</taxon>
        <taxon>Viridiplantae</taxon>
        <taxon>Streptophyta</taxon>
        <taxon>Embryophyta</taxon>
        <taxon>Tracheophyta</taxon>
        <taxon>Spermatophyta</taxon>
        <taxon>Magnoliopsida</taxon>
        <taxon>eudicotyledons</taxon>
        <taxon>Gunneridae</taxon>
        <taxon>Pentapetalae</taxon>
        <taxon>rosids</taxon>
        <taxon>fabids</taxon>
        <taxon>Malpighiales</taxon>
        <taxon>Linaceae</taxon>
        <taxon>Linum</taxon>
    </lineage>
</organism>
<reference evidence="1 2" key="1">
    <citation type="submission" date="2024-04" db="EMBL/GenBank/DDBJ databases">
        <authorList>
            <person name="Fracassetti M."/>
        </authorList>
    </citation>
    <scope>NUCLEOTIDE SEQUENCE [LARGE SCALE GENOMIC DNA]</scope>
</reference>
<dbReference type="AlphaFoldDB" id="A0AAV2GSX4"/>
<dbReference type="EMBL" id="OZ034822">
    <property type="protein sequence ID" value="CAL1413362.1"/>
    <property type="molecule type" value="Genomic_DNA"/>
</dbReference>
<keyword evidence="2" id="KW-1185">Reference proteome</keyword>
<evidence type="ECO:0000313" key="2">
    <source>
        <dbReference type="Proteomes" id="UP001497516"/>
    </source>
</evidence>
<sequence length="406" mass="45015">MCYSSSWVSGWRRALVAALVAAAFCVGTGTGTAVNVVSKVEDAANFHIYYGQTFKVIKNVIDAKSYLLIQNNSRMAATRTKYCTQRIRSFVVPFSNFSADTYFFPVSYFELLGLLGLLKGITTNAVASACALKLYGEGQITILNKDAPEDLMQFAAHFVTNTDQQQTYCNLADFLPFYEDHPLQRAEWIKFIGVFANLETRANQVYDRIKENYLCLAGAVANQSRPFKPVVAWLAFYNDIWSFTQDKSKLKYVEDAGGENIDTSINRITYNTSNPDDLEALHAILCTVDVVIDETATLDPAAYTVSSFLENVGVEDHSCFAFLTNQTLWRYDKRAYNSTLDWYDGAVSQPQLVLADLIQALSSPGNSSTTFLRNIAKGEGVLSIDGSMCGSQDFSTPMDPTILPCP</sequence>
<dbReference type="PANTHER" id="PTHR38360">
    <property type="entry name" value="OS03G0120000 PROTEIN"/>
    <property type="match status" value="1"/>
</dbReference>
<name>A0AAV2GSX4_9ROSI</name>
<evidence type="ECO:0000313" key="1">
    <source>
        <dbReference type="EMBL" id="CAL1413362.1"/>
    </source>
</evidence>
<proteinExistence type="predicted"/>
<protein>
    <submittedName>
        <fullName evidence="1">Uncharacterized protein</fullName>
    </submittedName>
</protein>
<dbReference type="PANTHER" id="PTHR38360:SF1">
    <property type="entry name" value="F12P19.7"/>
    <property type="match status" value="1"/>
</dbReference>